<evidence type="ECO:0000313" key="1">
    <source>
        <dbReference type="EMBL" id="RHW42853.1"/>
    </source>
</evidence>
<protein>
    <submittedName>
        <fullName evidence="1">Uncharacterized protein</fullName>
    </submittedName>
</protein>
<dbReference type="Proteomes" id="UP000284416">
    <property type="component" value="Unassembled WGS sequence"/>
</dbReference>
<gene>
    <name evidence="1" type="ORF">D1B31_04560</name>
</gene>
<proteinExistence type="predicted"/>
<organism evidence="1 2">
    <name type="scientific">Neobacillus notoginsengisoli</name>
    <dbReference type="NCBI Taxonomy" id="1578198"/>
    <lineage>
        <taxon>Bacteria</taxon>
        <taxon>Bacillati</taxon>
        <taxon>Bacillota</taxon>
        <taxon>Bacilli</taxon>
        <taxon>Bacillales</taxon>
        <taxon>Bacillaceae</taxon>
        <taxon>Neobacillus</taxon>
    </lineage>
</organism>
<dbReference type="EMBL" id="QWEG01000002">
    <property type="protein sequence ID" value="RHW42853.1"/>
    <property type="molecule type" value="Genomic_DNA"/>
</dbReference>
<reference evidence="1 2" key="1">
    <citation type="journal article" date="2017" name="Int. J. Syst. Evol. Microbiol.">
        <title>Bacillus notoginsengisoli sp. nov., a novel bacterium isolated from the rhizosphere of Panax notoginseng.</title>
        <authorList>
            <person name="Zhang M.Y."/>
            <person name="Cheng J."/>
            <person name="Cai Y."/>
            <person name="Zhang T.Y."/>
            <person name="Wu Y.Y."/>
            <person name="Manikprabhu D."/>
            <person name="Li W.J."/>
            <person name="Zhang Y.X."/>
        </authorList>
    </citation>
    <scope>NUCLEOTIDE SEQUENCE [LARGE SCALE GENOMIC DNA]</scope>
    <source>
        <strain evidence="1 2">JCM 30743</strain>
    </source>
</reference>
<comment type="caution">
    <text evidence="1">The sequence shown here is derived from an EMBL/GenBank/DDBJ whole genome shotgun (WGS) entry which is preliminary data.</text>
</comment>
<dbReference type="AlphaFoldDB" id="A0A417YZ32"/>
<accession>A0A417YZ32</accession>
<keyword evidence="2" id="KW-1185">Reference proteome</keyword>
<evidence type="ECO:0000313" key="2">
    <source>
        <dbReference type="Proteomes" id="UP000284416"/>
    </source>
</evidence>
<sequence length="60" mass="6121">MSNEAVEPSLCFPLLPFASPGDSAKNRKDCGVGGSLGELLKRAGRKVFLLRGGVGVFGGG</sequence>
<name>A0A417YZ32_9BACI</name>